<dbReference type="SUPFAM" id="SSF50911">
    <property type="entry name" value="Mannose 6-phosphate receptor domain"/>
    <property type="match status" value="4"/>
</dbReference>
<dbReference type="InterPro" id="IPR000479">
    <property type="entry name" value="CIMR_rpt"/>
</dbReference>
<evidence type="ECO:0000313" key="11">
    <source>
        <dbReference type="Proteomes" id="UP000504635"/>
    </source>
</evidence>
<evidence type="ECO:0000256" key="7">
    <source>
        <dbReference type="ARBA" id="ARBA00023157"/>
    </source>
</evidence>
<protein>
    <submittedName>
        <fullName evidence="12 13">Cation-independent mannose-6-phosphate receptor-like</fullName>
    </submittedName>
</protein>
<keyword evidence="3 8" id="KW-0812">Transmembrane</keyword>
<dbReference type="GO" id="GO:0038023">
    <property type="term" value="F:signaling receptor activity"/>
    <property type="evidence" value="ECO:0007669"/>
    <property type="project" value="InterPro"/>
</dbReference>
<dbReference type="OrthoDB" id="4504960at2759"/>
<dbReference type="RefSeq" id="XP_030749518.1">
    <property type="nucleotide sequence ID" value="XM_030893658.1"/>
</dbReference>
<evidence type="ECO:0000313" key="13">
    <source>
        <dbReference type="RefSeq" id="XP_030749527.1"/>
    </source>
</evidence>
<dbReference type="PANTHER" id="PTHR15071:SF0">
    <property type="entry name" value="MANNOSE 6-PHOSPHATE RECEPTOR-LIKE PROTEIN 1"/>
    <property type="match status" value="1"/>
</dbReference>
<keyword evidence="5 8" id="KW-1133">Transmembrane helix</keyword>
<name>A0A6J2XDW0_SITOR</name>
<keyword evidence="7" id="KW-1015">Disulfide bond</keyword>
<dbReference type="Gene3D" id="2.70.130.10">
    <property type="entry name" value="Mannose-6-phosphate receptor binding domain"/>
    <property type="match status" value="5"/>
</dbReference>
<dbReference type="GeneID" id="115877482"/>
<evidence type="ECO:0000256" key="6">
    <source>
        <dbReference type="ARBA" id="ARBA00023136"/>
    </source>
</evidence>
<evidence type="ECO:0000313" key="12">
    <source>
        <dbReference type="RefSeq" id="XP_030749518.1"/>
    </source>
</evidence>
<feature type="domain" description="MRH" evidence="10">
    <location>
        <begin position="444"/>
        <end position="580"/>
    </location>
</feature>
<proteinExistence type="predicted"/>
<dbReference type="RefSeq" id="XP_030749527.1">
    <property type="nucleotide sequence ID" value="XM_030893667.1"/>
</dbReference>
<dbReference type="InterPro" id="IPR044865">
    <property type="entry name" value="MRH_dom"/>
</dbReference>
<dbReference type="GO" id="GO:0005537">
    <property type="term" value="F:D-mannose binding"/>
    <property type="evidence" value="ECO:0007669"/>
    <property type="project" value="InterPro"/>
</dbReference>
<reference evidence="12 13" key="1">
    <citation type="submission" date="2025-04" db="UniProtKB">
        <authorList>
            <consortium name="RefSeq"/>
        </authorList>
    </citation>
    <scope>IDENTIFICATION</scope>
    <source>
        <tissue evidence="12 13">Gonads</tissue>
    </source>
</reference>
<comment type="subcellular location">
    <subcellularLocation>
        <location evidence="1">Endomembrane system</location>
    </subcellularLocation>
</comment>
<accession>A0A6J2XDW0</accession>
<dbReference type="PROSITE" id="PS51914">
    <property type="entry name" value="MRH"/>
    <property type="match status" value="2"/>
</dbReference>
<feature type="signal peptide" evidence="9">
    <location>
        <begin position="1"/>
        <end position="19"/>
    </location>
</feature>
<gene>
    <name evidence="12 13" type="primary">LOC115877482</name>
</gene>
<sequence>MHFFRYFILLFVIINSILSKPTLFKDALDYCIYTPVGNTTKNESVQLFSNDWLVEEKDFKISFKFCGDNNGCPKGSIACVHQSNEITVQKLGNMFVMENGTVYSKNGDFCKKSKNYSLVVHFTCNITKDEPVFTSVSSDGCEYHVQMTDPKCKSLCSTVIHGKLVSLNALAGIYTVKSKKRNFSITLCDTDPVCNLTDINACELEGLAKIPISSASGLRLFYDGDNNEFVFKSNTKKMNDMNSSKIDKRFELTLKCDWEKDVVLSTDIKYTEKQTQGQKYDFELESSFGCIKKSVPCVLLDSNLIYNISGLYTEHNTWSTKNHNGSLYFLQICGPIELSRTNRSCRSTHAQICENFGHDDINRGAVLRHLEVHNDVLTATIENGKRCNNDEYYSSSINFICNFKEEGPSFLDQKGCRTFFQWKTPHACPRMNPASCAHMKRESHKCTFYHRNSIYDLTALADVQRSINLHDEQEVLINLCGSVVDREAPCFKGATIALKTFKETNIKHRLVSLGKFYVDIVRDENLILEYATGALCEKNYVDYTSEIRFKCSQVEKNPILLEERDCRYVFLWETRHACPKNHNDCSIEDKYNDKKLDLNQLSQLQLGVSTKAADYKFNLCENNYTRCLTGINESCAIMFFNHSNVKILPDVATLQWTLPELCENDNQLFNKLLFHFVCDNVIKSDRVISINITNCSANVEYRTNLVCSTETAVDAYQPYIENKERTFPKHVLSRKILRPEQNLSDCLVKSPFTNEYFPLNRTVLNYIHRITHCPKVEFNSKYQYVSVTYNSEDKCETLPDTNVLYETVFKCSKESSIVPFNDSCYISNNYLRPDYCKFFSSRRPYGSTHIGLIVGLCLSLLVIVSVIVFMYLKKFHFNYKPCDTYSAEYKNVQD</sequence>
<evidence type="ECO:0000259" key="10">
    <source>
        <dbReference type="PROSITE" id="PS51914"/>
    </source>
</evidence>
<dbReference type="Proteomes" id="UP000504635">
    <property type="component" value="Unplaced"/>
</dbReference>
<dbReference type="GO" id="GO:0010008">
    <property type="term" value="C:endosome membrane"/>
    <property type="evidence" value="ECO:0007669"/>
    <property type="project" value="UniProtKB-SubCell"/>
</dbReference>
<feature type="chain" id="PRO_5044642842" evidence="9">
    <location>
        <begin position="20"/>
        <end position="894"/>
    </location>
</feature>
<evidence type="ECO:0000256" key="5">
    <source>
        <dbReference type="ARBA" id="ARBA00022989"/>
    </source>
</evidence>
<dbReference type="SMART" id="SM01404">
    <property type="entry name" value="CIMR"/>
    <property type="match status" value="3"/>
</dbReference>
<dbReference type="Pfam" id="PF00878">
    <property type="entry name" value="CIMR"/>
    <property type="match status" value="3"/>
</dbReference>
<dbReference type="GO" id="GO:0000139">
    <property type="term" value="C:Golgi membrane"/>
    <property type="evidence" value="ECO:0007669"/>
    <property type="project" value="UniProtKB-SubCell"/>
</dbReference>
<evidence type="ECO:0000256" key="8">
    <source>
        <dbReference type="SAM" id="Phobius"/>
    </source>
</evidence>
<organism evidence="11 12">
    <name type="scientific">Sitophilus oryzae</name>
    <name type="common">Rice weevil</name>
    <name type="synonym">Curculio oryzae</name>
    <dbReference type="NCBI Taxonomy" id="7048"/>
    <lineage>
        <taxon>Eukaryota</taxon>
        <taxon>Metazoa</taxon>
        <taxon>Ecdysozoa</taxon>
        <taxon>Arthropoda</taxon>
        <taxon>Hexapoda</taxon>
        <taxon>Insecta</taxon>
        <taxon>Pterygota</taxon>
        <taxon>Neoptera</taxon>
        <taxon>Endopterygota</taxon>
        <taxon>Coleoptera</taxon>
        <taxon>Polyphaga</taxon>
        <taxon>Cucujiformia</taxon>
        <taxon>Curculionidae</taxon>
        <taxon>Dryophthorinae</taxon>
        <taxon>Sitophilus</taxon>
    </lineage>
</organism>
<evidence type="ECO:0000256" key="1">
    <source>
        <dbReference type="ARBA" id="ARBA00004308"/>
    </source>
</evidence>
<evidence type="ECO:0000256" key="4">
    <source>
        <dbReference type="ARBA" id="ARBA00022729"/>
    </source>
</evidence>
<dbReference type="AlphaFoldDB" id="A0A6J2XDW0"/>
<keyword evidence="2" id="KW-0813">Transport</keyword>
<keyword evidence="6 8" id="KW-0472">Membrane</keyword>
<dbReference type="PANTHER" id="PTHR15071">
    <property type="entry name" value="MANNOSE-6-PHOSPHATE RECEPTOR FAMILY MEMBER"/>
    <property type="match status" value="1"/>
</dbReference>
<keyword evidence="4 9" id="KW-0732">Signal</keyword>
<dbReference type="GO" id="GO:0007041">
    <property type="term" value="P:lysosomal transport"/>
    <property type="evidence" value="ECO:0007669"/>
    <property type="project" value="InterPro"/>
</dbReference>
<evidence type="ECO:0000256" key="3">
    <source>
        <dbReference type="ARBA" id="ARBA00022692"/>
    </source>
</evidence>
<keyword evidence="11" id="KW-1185">Reference proteome</keyword>
<dbReference type="KEGG" id="soy:115877482"/>
<feature type="transmembrane region" description="Helical" evidence="8">
    <location>
        <begin position="850"/>
        <end position="872"/>
    </location>
</feature>
<dbReference type="InterPro" id="IPR009011">
    <property type="entry name" value="Man6P_isomerase_rcpt-bd_dom_sf"/>
</dbReference>
<evidence type="ECO:0000256" key="9">
    <source>
        <dbReference type="SAM" id="SignalP"/>
    </source>
</evidence>
<evidence type="ECO:0000256" key="2">
    <source>
        <dbReference type="ARBA" id="ARBA00022448"/>
    </source>
</evidence>
<feature type="domain" description="MRH" evidence="10">
    <location>
        <begin position="300"/>
        <end position="430"/>
    </location>
</feature>